<dbReference type="STRING" id="35608.A0A2U1KV57"/>
<feature type="transmembrane region" description="Helical" evidence="1">
    <location>
        <begin position="42"/>
        <end position="62"/>
    </location>
</feature>
<name>A0A2U1KV57_ARTAN</name>
<proteinExistence type="predicted"/>
<evidence type="ECO:0000256" key="2">
    <source>
        <dbReference type="SAM" id="SignalP"/>
    </source>
</evidence>
<feature type="signal peptide" evidence="2">
    <location>
        <begin position="1"/>
        <end position="26"/>
    </location>
</feature>
<dbReference type="PANTHER" id="PTHR33374">
    <property type="entry name" value="ARABINOGALACTAN PROTEIN 20"/>
    <property type="match status" value="1"/>
</dbReference>
<gene>
    <name evidence="3" type="ORF">CTI12_AA561120</name>
</gene>
<evidence type="ECO:0000256" key="1">
    <source>
        <dbReference type="SAM" id="Phobius"/>
    </source>
</evidence>
<keyword evidence="4" id="KW-1185">Reference proteome</keyword>
<evidence type="ECO:0000313" key="4">
    <source>
        <dbReference type="Proteomes" id="UP000245207"/>
    </source>
</evidence>
<sequence>MEGAKMSFVMAIFVVLMSLILPTINAQAPVPAPGPSPTSDGATIDQGVAYVLMMLALALTYIMH</sequence>
<keyword evidence="2" id="KW-0732">Signal</keyword>
<keyword evidence="1" id="KW-0472">Membrane</keyword>
<dbReference type="Pfam" id="PF06376">
    <property type="entry name" value="AGP"/>
    <property type="match status" value="1"/>
</dbReference>
<comment type="caution">
    <text evidence="3">The sequence shown here is derived from an EMBL/GenBank/DDBJ whole genome shotgun (WGS) entry which is preliminary data.</text>
</comment>
<keyword evidence="1" id="KW-0812">Transmembrane</keyword>
<feature type="chain" id="PRO_5015434064" evidence="2">
    <location>
        <begin position="27"/>
        <end position="64"/>
    </location>
</feature>
<dbReference type="Proteomes" id="UP000245207">
    <property type="component" value="Unassembled WGS sequence"/>
</dbReference>
<protein>
    <submittedName>
        <fullName evidence="3">Arabinogalactan protein 22</fullName>
    </submittedName>
</protein>
<reference evidence="3 4" key="1">
    <citation type="journal article" date="2018" name="Mol. Plant">
        <title>The genome of Artemisia annua provides insight into the evolution of Asteraceae family and artemisinin biosynthesis.</title>
        <authorList>
            <person name="Shen Q."/>
            <person name="Zhang L."/>
            <person name="Liao Z."/>
            <person name="Wang S."/>
            <person name="Yan T."/>
            <person name="Shi P."/>
            <person name="Liu M."/>
            <person name="Fu X."/>
            <person name="Pan Q."/>
            <person name="Wang Y."/>
            <person name="Lv Z."/>
            <person name="Lu X."/>
            <person name="Zhang F."/>
            <person name="Jiang W."/>
            <person name="Ma Y."/>
            <person name="Chen M."/>
            <person name="Hao X."/>
            <person name="Li L."/>
            <person name="Tang Y."/>
            <person name="Lv G."/>
            <person name="Zhou Y."/>
            <person name="Sun X."/>
            <person name="Brodelius P.E."/>
            <person name="Rose J.K.C."/>
            <person name="Tang K."/>
        </authorList>
    </citation>
    <scope>NUCLEOTIDE SEQUENCE [LARGE SCALE GENOMIC DNA]</scope>
    <source>
        <strain evidence="4">cv. Huhao1</strain>
        <tissue evidence="3">Leaf</tissue>
    </source>
</reference>
<keyword evidence="1" id="KW-1133">Transmembrane helix</keyword>
<organism evidence="3 4">
    <name type="scientific">Artemisia annua</name>
    <name type="common">Sweet wormwood</name>
    <dbReference type="NCBI Taxonomy" id="35608"/>
    <lineage>
        <taxon>Eukaryota</taxon>
        <taxon>Viridiplantae</taxon>
        <taxon>Streptophyta</taxon>
        <taxon>Embryophyta</taxon>
        <taxon>Tracheophyta</taxon>
        <taxon>Spermatophyta</taxon>
        <taxon>Magnoliopsida</taxon>
        <taxon>eudicotyledons</taxon>
        <taxon>Gunneridae</taxon>
        <taxon>Pentapetalae</taxon>
        <taxon>asterids</taxon>
        <taxon>campanulids</taxon>
        <taxon>Asterales</taxon>
        <taxon>Asteraceae</taxon>
        <taxon>Asteroideae</taxon>
        <taxon>Anthemideae</taxon>
        <taxon>Artemisiinae</taxon>
        <taxon>Artemisia</taxon>
    </lineage>
</organism>
<dbReference type="EMBL" id="PKPP01013644">
    <property type="protein sequence ID" value="PWA40638.1"/>
    <property type="molecule type" value="Genomic_DNA"/>
</dbReference>
<evidence type="ECO:0000313" key="3">
    <source>
        <dbReference type="EMBL" id="PWA40638.1"/>
    </source>
</evidence>
<accession>A0A2U1KV57</accession>
<dbReference type="AlphaFoldDB" id="A0A2U1KV57"/>
<dbReference type="InterPro" id="IPR009424">
    <property type="entry name" value="AGP16/20/22/41"/>
</dbReference>